<feature type="region of interest" description="Disordered" evidence="1">
    <location>
        <begin position="71"/>
        <end position="93"/>
    </location>
</feature>
<dbReference type="EMBL" id="NBSK02000006">
    <property type="protein sequence ID" value="KAJ0199356.1"/>
    <property type="molecule type" value="Genomic_DNA"/>
</dbReference>
<sequence length="93" mass="10374">MCMPPQEITVKGTSVRIPEDRMNSQFCYRSARDFSNFIIDADLHEFQIGAENSRRKVISSVKLTGSLFSPTSSINNPSPLLSLSPVSTRTIRP</sequence>
<comment type="caution">
    <text evidence="2">The sequence shown here is derived from an EMBL/GenBank/DDBJ whole genome shotgun (WGS) entry which is preliminary data.</text>
</comment>
<organism evidence="2 3">
    <name type="scientific">Lactuca sativa</name>
    <name type="common">Garden lettuce</name>
    <dbReference type="NCBI Taxonomy" id="4236"/>
    <lineage>
        <taxon>Eukaryota</taxon>
        <taxon>Viridiplantae</taxon>
        <taxon>Streptophyta</taxon>
        <taxon>Embryophyta</taxon>
        <taxon>Tracheophyta</taxon>
        <taxon>Spermatophyta</taxon>
        <taxon>Magnoliopsida</taxon>
        <taxon>eudicotyledons</taxon>
        <taxon>Gunneridae</taxon>
        <taxon>Pentapetalae</taxon>
        <taxon>asterids</taxon>
        <taxon>campanulids</taxon>
        <taxon>Asterales</taxon>
        <taxon>Asteraceae</taxon>
        <taxon>Cichorioideae</taxon>
        <taxon>Cichorieae</taxon>
        <taxon>Lactucinae</taxon>
        <taxon>Lactuca</taxon>
    </lineage>
</organism>
<evidence type="ECO:0000313" key="2">
    <source>
        <dbReference type="EMBL" id="KAJ0199356.1"/>
    </source>
</evidence>
<evidence type="ECO:0000256" key="1">
    <source>
        <dbReference type="SAM" id="MobiDB-lite"/>
    </source>
</evidence>
<evidence type="ECO:0000313" key="3">
    <source>
        <dbReference type="Proteomes" id="UP000235145"/>
    </source>
</evidence>
<reference evidence="2 3" key="1">
    <citation type="journal article" date="2017" name="Nat. Commun.">
        <title>Genome assembly with in vitro proximity ligation data and whole-genome triplication in lettuce.</title>
        <authorList>
            <person name="Reyes-Chin-Wo S."/>
            <person name="Wang Z."/>
            <person name="Yang X."/>
            <person name="Kozik A."/>
            <person name="Arikit S."/>
            <person name="Song C."/>
            <person name="Xia L."/>
            <person name="Froenicke L."/>
            <person name="Lavelle D.O."/>
            <person name="Truco M.J."/>
            <person name="Xia R."/>
            <person name="Zhu S."/>
            <person name="Xu C."/>
            <person name="Xu H."/>
            <person name="Xu X."/>
            <person name="Cox K."/>
            <person name="Korf I."/>
            <person name="Meyers B.C."/>
            <person name="Michelmore R.W."/>
        </authorList>
    </citation>
    <scope>NUCLEOTIDE SEQUENCE [LARGE SCALE GENOMIC DNA]</scope>
    <source>
        <strain evidence="3">cv. Salinas</strain>
        <tissue evidence="2">Seedlings</tissue>
    </source>
</reference>
<accession>A0A9R1X4V3</accession>
<proteinExistence type="predicted"/>
<protein>
    <submittedName>
        <fullName evidence="2">Uncharacterized protein</fullName>
    </submittedName>
</protein>
<gene>
    <name evidence="2" type="ORF">LSAT_V11C600341850</name>
</gene>
<keyword evidence="3" id="KW-1185">Reference proteome</keyword>
<dbReference type="AlphaFoldDB" id="A0A9R1X4V3"/>
<name>A0A9R1X4V3_LACSA</name>
<dbReference type="Proteomes" id="UP000235145">
    <property type="component" value="Unassembled WGS sequence"/>
</dbReference>